<name>K2GPB7_9RHOB</name>
<accession>K2GPB7</accession>
<dbReference type="AlphaFoldDB" id="K2GPB7"/>
<dbReference type="Proteomes" id="UP000006765">
    <property type="component" value="Unassembled WGS sequence"/>
</dbReference>
<dbReference type="RefSeq" id="WP_007426511.1">
    <property type="nucleotide sequence ID" value="NZ_AMGO01000021.1"/>
</dbReference>
<evidence type="ECO:0000313" key="2">
    <source>
        <dbReference type="Proteomes" id="UP000006765"/>
    </source>
</evidence>
<dbReference type="InterPro" id="IPR029044">
    <property type="entry name" value="Nucleotide-diphossugar_trans"/>
</dbReference>
<gene>
    <name evidence="1" type="ORF">OCGS_1359</name>
</gene>
<dbReference type="OrthoDB" id="5148555at2"/>
<keyword evidence="2" id="KW-1185">Reference proteome</keyword>
<organism evidence="1 2">
    <name type="scientific">Oceaniovalibus guishaninsula JLT2003</name>
    <dbReference type="NCBI Taxonomy" id="1231392"/>
    <lineage>
        <taxon>Bacteria</taxon>
        <taxon>Pseudomonadati</taxon>
        <taxon>Pseudomonadota</taxon>
        <taxon>Alphaproteobacteria</taxon>
        <taxon>Rhodobacterales</taxon>
        <taxon>Roseobacteraceae</taxon>
        <taxon>Oceaniovalibus</taxon>
    </lineage>
</organism>
<dbReference type="EMBL" id="AMGO01000021">
    <property type="protein sequence ID" value="EKE44521.1"/>
    <property type="molecule type" value="Genomic_DNA"/>
</dbReference>
<sequence>MPHPLQAQDGLHTVQRLIRPDPALPAPPRLFMQTDGDGFVLEPGGFLGTNGYSNYFALGDWQDRCGLDDLTVVLRGSGRVEVAVVLSQPAGAVRLWAGTVDLDADAGWRHRIDGIGPATRRGLLHVEIRALTAVRIDAIDWRTARAPQRQPDLVASITTFGRPEAVQRSVARFRDYLAASPLRGHVRLQVVDNGHDSARPSGVGAGRGVTVIANRNLGGAGGFARGLIEARAAGASHVLFMDDDAAIHMDSIERTWTFLAWATNPDTAVAGAMIDAGKPGILWENGATFDGGCHPIDNGADLRDPDEAAEAIRGGFGANPPHLYGGWWFFAFPVRPVRHLPYPFFVRGDDVSFSLVHDFDIARPPGVVSFQDGFTGKESPLVWYLDLRSHLAHHLSLPNLDSGARTLLRLPVWFFARNLIRLHYETLAAINLAVEDVIDGPMRMAEDADMARRRPQLAALRHAEAWKPSTDPLPQDRIALNPDNPAARWLMKLTANGHLLPFFGRFGNRITLDAADRGAVRRMWGAARITVLSGDGQHYTVAHSKAAAWRQGRRMARNLWRLYRRRADLVAQWRAAYDPLTSQAYWDRALDREGMQPEDMRRSTRIAD</sequence>
<reference evidence="1 2" key="1">
    <citation type="journal article" date="2012" name="J. Bacteriol.">
        <title>Draft Genome Sequence of Oceaniovalibus guishaninsula JLT2003T.</title>
        <authorList>
            <person name="Tang K."/>
            <person name="Liu K."/>
            <person name="Jiao N."/>
        </authorList>
    </citation>
    <scope>NUCLEOTIDE SEQUENCE [LARGE SCALE GENOMIC DNA]</scope>
    <source>
        <strain evidence="1 2">JLT2003</strain>
    </source>
</reference>
<dbReference type="SUPFAM" id="SSF53448">
    <property type="entry name" value="Nucleotide-diphospho-sugar transferases"/>
    <property type="match status" value="1"/>
</dbReference>
<proteinExistence type="predicted"/>
<dbReference type="PATRIC" id="fig|1231392.3.peg.1363"/>
<evidence type="ECO:0000313" key="1">
    <source>
        <dbReference type="EMBL" id="EKE44521.1"/>
    </source>
</evidence>
<dbReference type="eggNOG" id="COG1216">
    <property type="taxonomic scope" value="Bacteria"/>
</dbReference>
<keyword evidence="1" id="KW-0808">Transferase</keyword>
<dbReference type="GO" id="GO:0016740">
    <property type="term" value="F:transferase activity"/>
    <property type="evidence" value="ECO:0007669"/>
    <property type="project" value="UniProtKB-KW"/>
</dbReference>
<dbReference type="STRING" id="1231392.OCGS_1359"/>
<protein>
    <submittedName>
        <fullName evidence="1">Putative glycosyltransferase</fullName>
    </submittedName>
</protein>
<comment type="caution">
    <text evidence="1">The sequence shown here is derived from an EMBL/GenBank/DDBJ whole genome shotgun (WGS) entry which is preliminary data.</text>
</comment>
<dbReference type="Gene3D" id="3.90.550.60">
    <property type="match status" value="1"/>
</dbReference>